<evidence type="ECO:0000313" key="2">
    <source>
        <dbReference type="EMBL" id="OQE05360.1"/>
    </source>
</evidence>
<evidence type="ECO:0000259" key="1">
    <source>
        <dbReference type="Pfam" id="PF01636"/>
    </source>
</evidence>
<dbReference type="InterPro" id="IPR002575">
    <property type="entry name" value="Aminoglycoside_PTrfase"/>
</dbReference>
<proteinExistence type="predicted"/>
<dbReference type="STRING" id="29845.A0A1V6RV22"/>
<organism evidence="2 3">
    <name type="scientific">Penicillium vulpinum</name>
    <dbReference type="NCBI Taxonomy" id="29845"/>
    <lineage>
        <taxon>Eukaryota</taxon>
        <taxon>Fungi</taxon>
        <taxon>Dikarya</taxon>
        <taxon>Ascomycota</taxon>
        <taxon>Pezizomycotina</taxon>
        <taxon>Eurotiomycetes</taxon>
        <taxon>Eurotiomycetidae</taxon>
        <taxon>Eurotiales</taxon>
        <taxon>Aspergillaceae</taxon>
        <taxon>Penicillium</taxon>
    </lineage>
</organism>
<dbReference type="SUPFAM" id="SSF56112">
    <property type="entry name" value="Protein kinase-like (PK-like)"/>
    <property type="match status" value="1"/>
</dbReference>
<name>A0A1V6RV22_9EURO</name>
<dbReference type="AlphaFoldDB" id="A0A1V6RV22"/>
<dbReference type="PANTHER" id="PTHR21310:SF15">
    <property type="entry name" value="AMINOGLYCOSIDE PHOSPHOTRANSFERASE DOMAIN-CONTAINING PROTEIN"/>
    <property type="match status" value="1"/>
</dbReference>
<accession>A0A1V6RV22</accession>
<dbReference type="EMBL" id="MDYP01000025">
    <property type="protein sequence ID" value="OQE05360.1"/>
    <property type="molecule type" value="Genomic_DNA"/>
</dbReference>
<keyword evidence="3" id="KW-1185">Reference proteome</keyword>
<dbReference type="PANTHER" id="PTHR21310">
    <property type="entry name" value="AMINOGLYCOSIDE PHOSPHOTRANSFERASE-RELATED-RELATED"/>
    <property type="match status" value="1"/>
</dbReference>
<reference evidence="3" key="1">
    <citation type="journal article" date="2017" name="Nat. Microbiol.">
        <title>Global analysis of biosynthetic gene clusters reveals vast potential of secondary metabolite production in Penicillium species.</title>
        <authorList>
            <person name="Nielsen J.C."/>
            <person name="Grijseels S."/>
            <person name="Prigent S."/>
            <person name="Ji B."/>
            <person name="Dainat J."/>
            <person name="Nielsen K.F."/>
            <person name="Frisvad J.C."/>
            <person name="Workman M."/>
            <person name="Nielsen J."/>
        </authorList>
    </citation>
    <scope>NUCLEOTIDE SEQUENCE [LARGE SCALE GENOMIC DNA]</scope>
    <source>
        <strain evidence="3">IBT 29486</strain>
    </source>
</reference>
<sequence>MDQNVRKEDFPLFKYSEFDVVALCRLAGTLRRDVACSCDLNQRPKRGGFNWAVFVVFKDGLEWVLRSPVENHPEMSSESVSKLLASEAATLKYLKAYTDIPVPDVYSYCAHRDNPLRIPYILMSKAEGKTLETMWGGSDLHHRLDSLEINKVMYQLGRIAWKLAQVRFGQIGSIYEQNGFFVIGECLSKGHIQHRRHSLKGISRGPFINENDFYTSLIGALIRHAETLPLVHHCFTAPVPSRNDYPTRDLWNGACDLWNDFLTIGEKVDGAANRVDYVIAAHALNRLISQYVSNWAEITSPVTFALCHPDLTTNNIFVDDQYNIMCIIDWAFATTVPLPFLLAPPGFPQSRHRLEDRFCLGFSDGFKDAALFNMHRPSVGLSVPKALYCVRNSQFAWCLSRFLAFDSTDDLSLFRTMWESIYPSGPKLESYFFLQRAQTYYRNLHKKIKIEDLPESQIQTSETDLFTKPLIFERSLARHLTMISDWGFNYDPSKLSGLRDTEEIFTTEPRLWRWVMEFQRQQRDRFRSEEHN</sequence>
<evidence type="ECO:0000313" key="3">
    <source>
        <dbReference type="Proteomes" id="UP000191518"/>
    </source>
</evidence>
<dbReference type="Pfam" id="PF01636">
    <property type="entry name" value="APH"/>
    <property type="match status" value="1"/>
</dbReference>
<dbReference type="Proteomes" id="UP000191518">
    <property type="component" value="Unassembled WGS sequence"/>
</dbReference>
<comment type="caution">
    <text evidence="2">The sequence shown here is derived from an EMBL/GenBank/DDBJ whole genome shotgun (WGS) entry which is preliminary data.</text>
</comment>
<dbReference type="InterPro" id="IPR051678">
    <property type="entry name" value="AGP_Transferase"/>
</dbReference>
<dbReference type="InterPro" id="IPR011009">
    <property type="entry name" value="Kinase-like_dom_sf"/>
</dbReference>
<dbReference type="OrthoDB" id="5327538at2759"/>
<feature type="domain" description="Aminoglycoside phosphotransferase" evidence="1">
    <location>
        <begin position="53"/>
        <end position="334"/>
    </location>
</feature>
<gene>
    <name evidence="2" type="ORF">PENVUL_c025G06871</name>
</gene>
<protein>
    <recommendedName>
        <fullName evidence="1">Aminoglycoside phosphotransferase domain-containing protein</fullName>
    </recommendedName>
</protein>